<dbReference type="InterPro" id="IPR052196">
    <property type="entry name" value="Bact_Kbp"/>
</dbReference>
<feature type="domain" description="LysM" evidence="2">
    <location>
        <begin position="239"/>
        <end position="288"/>
    </location>
</feature>
<evidence type="ECO:0000313" key="3">
    <source>
        <dbReference type="EMBL" id="CAA6808869.1"/>
    </source>
</evidence>
<dbReference type="Gene3D" id="3.10.350.10">
    <property type="entry name" value="LysM domain"/>
    <property type="match status" value="1"/>
</dbReference>
<dbReference type="AlphaFoldDB" id="A0A6S6T0A3"/>
<dbReference type="Pfam" id="PF01476">
    <property type="entry name" value="LysM"/>
    <property type="match status" value="1"/>
</dbReference>
<protein>
    <recommendedName>
        <fullName evidence="2">LysM domain-containing protein</fullName>
    </recommendedName>
</protein>
<evidence type="ECO:0000256" key="1">
    <source>
        <dbReference type="SAM" id="SignalP"/>
    </source>
</evidence>
<dbReference type="PROSITE" id="PS51782">
    <property type="entry name" value="LYSM"/>
    <property type="match status" value="1"/>
</dbReference>
<reference evidence="3" key="1">
    <citation type="submission" date="2020-01" db="EMBL/GenBank/DDBJ databases">
        <authorList>
            <person name="Meier V. D."/>
            <person name="Meier V D."/>
        </authorList>
    </citation>
    <scope>NUCLEOTIDE SEQUENCE</scope>
    <source>
        <strain evidence="3">HLG_WM_MAG_07</strain>
    </source>
</reference>
<dbReference type="PANTHER" id="PTHR34700">
    <property type="entry name" value="POTASSIUM BINDING PROTEIN KBP"/>
    <property type="match status" value="1"/>
</dbReference>
<dbReference type="SMART" id="SM00257">
    <property type="entry name" value="LysM"/>
    <property type="match status" value="1"/>
</dbReference>
<feature type="chain" id="PRO_5027611665" description="LysM domain-containing protein" evidence="1">
    <location>
        <begin position="23"/>
        <end position="290"/>
    </location>
</feature>
<proteinExistence type="predicted"/>
<organism evidence="3">
    <name type="scientific">uncultured Thiotrichaceae bacterium</name>
    <dbReference type="NCBI Taxonomy" id="298394"/>
    <lineage>
        <taxon>Bacteria</taxon>
        <taxon>Pseudomonadati</taxon>
        <taxon>Pseudomonadota</taxon>
        <taxon>Gammaproteobacteria</taxon>
        <taxon>Thiotrichales</taxon>
        <taxon>Thiotrichaceae</taxon>
        <taxon>environmental samples</taxon>
    </lineage>
</organism>
<dbReference type="InterPro" id="IPR036779">
    <property type="entry name" value="LysM_dom_sf"/>
</dbReference>
<dbReference type="EMBL" id="CACVAY010000038">
    <property type="protein sequence ID" value="CAA6808869.1"/>
    <property type="molecule type" value="Genomic_DNA"/>
</dbReference>
<dbReference type="PANTHER" id="PTHR34700:SF4">
    <property type="entry name" value="PHAGE-LIKE ELEMENT PBSX PROTEIN XKDP"/>
    <property type="match status" value="1"/>
</dbReference>
<accession>A0A6S6T0A3</accession>
<keyword evidence="1" id="KW-0732">Signal</keyword>
<name>A0A6S6T0A3_9GAMM</name>
<feature type="signal peptide" evidence="1">
    <location>
        <begin position="1"/>
        <end position="22"/>
    </location>
</feature>
<sequence length="290" mass="30855">MMNKRILSTALASLFVMQTGFAEKTAQSELDILSAEADEAIAENTQSSTPIVAEPSMEAISDAETDKLSDAVASQLSKILGESSSDVIDAETEDKIEKVISSSLLSGAEMNDIKNAVSSAMTELKSEDGSAISEEKIENATQSIDKLVGSETKTDAAEDSYLSSLRAEADAVNEPAFKETSASVSEEAKPAKSLAKEVQAAAEPEKALTEEKPTKVLVDAVAEQSSTDDDTKESFLNAESVTVLKGESLYKIALRVYGNGGMYARLYDANKDAIIDPNLIRVGQTLKVPR</sequence>
<dbReference type="InterPro" id="IPR018392">
    <property type="entry name" value="LysM"/>
</dbReference>
<evidence type="ECO:0000259" key="2">
    <source>
        <dbReference type="PROSITE" id="PS51782"/>
    </source>
</evidence>
<gene>
    <name evidence="3" type="ORF">HELGO_WM12867</name>
</gene>